<evidence type="ECO:0000313" key="2">
    <source>
        <dbReference type="EMBL" id="QUD90542.1"/>
    </source>
</evidence>
<dbReference type="Proteomes" id="UP000676409">
    <property type="component" value="Chromosome"/>
</dbReference>
<keyword evidence="3" id="KW-1185">Reference proteome</keyword>
<protein>
    <submittedName>
        <fullName evidence="2">Metal-sensitive transcriptional regulator</fullName>
    </submittedName>
</protein>
<dbReference type="Pfam" id="PF02583">
    <property type="entry name" value="Trns_repr_metal"/>
    <property type="match status" value="1"/>
</dbReference>
<gene>
    <name evidence="2" type="ORF">KCG34_12070</name>
</gene>
<dbReference type="PANTHER" id="PTHR33677:SF3">
    <property type="entry name" value="COPPER-SENSING TRANSCRIPTIONAL REPRESSOR RICR"/>
    <property type="match status" value="1"/>
</dbReference>
<dbReference type="AlphaFoldDB" id="A0A975IWX7"/>
<dbReference type="InterPro" id="IPR003735">
    <property type="entry name" value="Metal_Tscrpt_repr"/>
</dbReference>
<organism evidence="2 3">
    <name type="scientific">Phenylobacterium montanum</name>
    <dbReference type="NCBI Taxonomy" id="2823693"/>
    <lineage>
        <taxon>Bacteria</taxon>
        <taxon>Pseudomonadati</taxon>
        <taxon>Pseudomonadota</taxon>
        <taxon>Alphaproteobacteria</taxon>
        <taxon>Caulobacterales</taxon>
        <taxon>Caulobacteraceae</taxon>
        <taxon>Phenylobacterium</taxon>
    </lineage>
</organism>
<dbReference type="EMBL" id="CP073078">
    <property type="protein sequence ID" value="QUD90542.1"/>
    <property type="molecule type" value="Genomic_DNA"/>
</dbReference>
<dbReference type="GO" id="GO:0045892">
    <property type="term" value="P:negative regulation of DNA-templated transcription"/>
    <property type="evidence" value="ECO:0007669"/>
    <property type="project" value="UniProtKB-ARBA"/>
</dbReference>
<reference evidence="2" key="1">
    <citation type="submission" date="2021-04" db="EMBL/GenBank/DDBJ databases">
        <title>The complete genome sequence of Caulobacter sp. S6.</title>
        <authorList>
            <person name="Tang Y."/>
            <person name="Ouyang W."/>
            <person name="Liu Q."/>
            <person name="Huang B."/>
            <person name="Guo Z."/>
            <person name="Lei P."/>
        </authorList>
    </citation>
    <scope>NUCLEOTIDE SEQUENCE</scope>
    <source>
        <strain evidence="2">S6</strain>
    </source>
</reference>
<accession>A0A975IWX7</accession>
<evidence type="ECO:0000256" key="1">
    <source>
        <dbReference type="ARBA" id="ARBA00005260"/>
    </source>
</evidence>
<dbReference type="GO" id="GO:0046872">
    <property type="term" value="F:metal ion binding"/>
    <property type="evidence" value="ECO:0007669"/>
    <property type="project" value="InterPro"/>
</dbReference>
<dbReference type="KEGG" id="caul:KCG34_12070"/>
<dbReference type="InterPro" id="IPR038390">
    <property type="entry name" value="Metal_Tscrpt_repr_sf"/>
</dbReference>
<dbReference type="PANTHER" id="PTHR33677">
    <property type="entry name" value="TRANSCRIPTIONAL REPRESSOR FRMR-RELATED"/>
    <property type="match status" value="1"/>
</dbReference>
<dbReference type="CDD" id="cd10148">
    <property type="entry name" value="CsoR-like_DUF156"/>
    <property type="match status" value="1"/>
</dbReference>
<dbReference type="Gene3D" id="1.20.58.1000">
    <property type="entry name" value="Metal-sensitive repressor, helix protomer"/>
    <property type="match status" value="1"/>
</dbReference>
<evidence type="ECO:0000313" key="3">
    <source>
        <dbReference type="Proteomes" id="UP000676409"/>
    </source>
</evidence>
<comment type="similarity">
    <text evidence="1">Belongs to the FrmR/RcnR family.</text>
</comment>
<proteinExistence type="inferred from homology"/>
<dbReference type="GO" id="GO:0003677">
    <property type="term" value="F:DNA binding"/>
    <property type="evidence" value="ECO:0007669"/>
    <property type="project" value="InterPro"/>
</dbReference>
<name>A0A975IWX7_9CAUL</name>
<sequence>MFVDREAVTLIEDNKPKILSRLRRIEGQVRGVARMVEQDRYCIDILTQTQALRAALARIEAMLLRDHIDHCVRSAFSSGDVEDQGRKIDELVEVLQRTAR</sequence>